<name>A0A816LDE7_9BILA</name>
<dbReference type="EMBL" id="CAJNRF010000067">
    <property type="protein sequence ID" value="CAF1934737.1"/>
    <property type="molecule type" value="Genomic_DNA"/>
</dbReference>
<evidence type="ECO:0000313" key="1">
    <source>
        <dbReference type="EMBL" id="CAF1934737.1"/>
    </source>
</evidence>
<accession>A0A816LDE7</accession>
<dbReference type="Proteomes" id="UP000663856">
    <property type="component" value="Unassembled WGS sequence"/>
</dbReference>
<evidence type="ECO:0000313" key="2">
    <source>
        <dbReference type="Proteomes" id="UP000663856"/>
    </source>
</evidence>
<proteinExistence type="predicted"/>
<organism evidence="1 2">
    <name type="scientific">Rotaria magnacalcarata</name>
    <dbReference type="NCBI Taxonomy" id="392030"/>
    <lineage>
        <taxon>Eukaryota</taxon>
        <taxon>Metazoa</taxon>
        <taxon>Spiralia</taxon>
        <taxon>Gnathifera</taxon>
        <taxon>Rotifera</taxon>
        <taxon>Eurotatoria</taxon>
        <taxon>Bdelloidea</taxon>
        <taxon>Philodinida</taxon>
        <taxon>Philodinidae</taxon>
        <taxon>Rotaria</taxon>
    </lineage>
</organism>
<comment type="caution">
    <text evidence="1">The sequence shown here is derived from an EMBL/GenBank/DDBJ whole genome shotgun (WGS) entry which is preliminary data.</text>
</comment>
<dbReference type="AlphaFoldDB" id="A0A816LDE7"/>
<sequence length="331" mass="38209">MSDKFVLYHLRDINNPPAHLDDKQKSNWIRTAQKAQKNYQRQQQYSVFNLLTSFYEIIYVNKSTTTETMQKLIDHVQHCHEFTFDTKDDRSSMQLALIQIQKIPRQLPCFVVLLELFHLPSHDTLIFVKIRQLFQLIFQSKNKLYSSGPLQLELYSTVNYELFDPSLLQHNVINDVHSNPNINSSSTCTCHEASPYGPGEKCGLLDALIYTCQLFIDKSMTVKNTKVIDLFQTSSSPSPSLSSSHHENNDIINTNINPQLFKNAVDHDLEFISEDSDDNITINQCRTIPVNTALYEQISDDEICINQLLRPMTTQPELEDISDDEQQQHQP</sequence>
<gene>
    <name evidence="1" type="ORF">WKI299_LOCUS1224</name>
</gene>
<reference evidence="1" key="1">
    <citation type="submission" date="2021-02" db="EMBL/GenBank/DDBJ databases">
        <authorList>
            <person name="Nowell W R."/>
        </authorList>
    </citation>
    <scope>NUCLEOTIDE SEQUENCE</scope>
</reference>
<protein>
    <submittedName>
        <fullName evidence="1">Uncharacterized protein</fullName>
    </submittedName>
</protein>